<dbReference type="GeneTree" id="ENSGT00390000009113"/>
<dbReference type="PRINTS" id="PR02071">
    <property type="entry name" value="PPDPFACTOR"/>
</dbReference>
<protein>
    <submittedName>
        <fullName evidence="3">Pancreatic progenitor cell differentiation and proliferation factor</fullName>
    </submittedName>
</protein>
<organism evidence="3 4">
    <name type="scientific">Sphenodon punctatus</name>
    <name type="common">Tuatara</name>
    <name type="synonym">Hatteria punctata</name>
    <dbReference type="NCBI Taxonomy" id="8508"/>
    <lineage>
        <taxon>Eukaryota</taxon>
        <taxon>Metazoa</taxon>
        <taxon>Chordata</taxon>
        <taxon>Craniata</taxon>
        <taxon>Vertebrata</taxon>
        <taxon>Euteleostomi</taxon>
        <taxon>Lepidosauria</taxon>
        <taxon>Sphenodontia</taxon>
        <taxon>Sphenodontidae</taxon>
        <taxon>Sphenodon</taxon>
    </lineage>
</organism>
<dbReference type="OMA" id="DSDHWWT"/>
<dbReference type="GO" id="GO:0001889">
    <property type="term" value="P:liver development"/>
    <property type="evidence" value="ECO:0007669"/>
    <property type="project" value="Ensembl"/>
</dbReference>
<dbReference type="GO" id="GO:0030154">
    <property type="term" value="P:cell differentiation"/>
    <property type="evidence" value="ECO:0007669"/>
    <property type="project" value="InterPro"/>
</dbReference>
<evidence type="ECO:0000313" key="4">
    <source>
        <dbReference type="Proteomes" id="UP000694392"/>
    </source>
</evidence>
<evidence type="ECO:0000256" key="1">
    <source>
        <dbReference type="ARBA" id="ARBA00006609"/>
    </source>
</evidence>
<dbReference type="GO" id="GO:0038202">
    <property type="term" value="P:TORC1 signaling"/>
    <property type="evidence" value="ECO:0007669"/>
    <property type="project" value="Ensembl"/>
</dbReference>
<dbReference type="Pfam" id="PF15060">
    <property type="entry name" value="PPDFL"/>
    <property type="match status" value="2"/>
</dbReference>
<sequence>MAAIPSSGSLVATHDYYRRRLGSTSSNSSCGSAEYSGEVIPHHPVNGKPGTPVDEGVKALGPHGAFPQAGLPKSDPGHWWASFFFGKSTHPIMTTLSESPEKSGTFQVANGTIACGLAQEVMRQRHASEPSKSETGPPRHDQADTPPR</sequence>
<reference evidence="3" key="1">
    <citation type="submission" date="2025-08" db="UniProtKB">
        <authorList>
            <consortium name="Ensembl"/>
        </authorList>
    </citation>
    <scope>IDENTIFICATION</scope>
</reference>
<keyword evidence="4" id="KW-1185">Reference proteome</keyword>
<evidence type="ECO:0000313" key="3">
    <source>
        <dbReference type="Ensembl" id="ENSSPUP00000000963.1"/>
    </source>
</evidence>
<dbReference type="InterPro" id="IPR026754">
    <property type="entry name" value="PPDPF"/>
</dbReference>
<feature type="region of interest" description="Disordered" evidence="2">
    <location>
        <begin position="120"/>
        <end position="148"/>
    </location>
</feature>
<reference evidence="3" key="2">
    <citation type="submission" date="2025-09" db="UniProtKB">
        <authorList>
            <consortium name="Ensembl"/>
        </authorList>
    </citation>
    <scope>IDENTIFICATION</scope>
</reference>
<dbReference type="Ensembl" id="ENSSPUT00000001015.1">
    <property type="protein sequence ID" value="ENSSPUP00000000963.1"/>
    <property type="gene ID" value="ENSSPUG00000000776.1"/>
</dbReference>
<gene>
    <name evidence="3" type="primary">PPDPF</name>
</gene>
<feature type="compositionally biased region" description="Basic and acidic residues" evidence="2">
    <location>
        <begin position="122"/>
        <end position="148"/>
    </location>
</feature>
<dbReference type="Proteomes" id="UP000694392">
    <property type="component" value="Unplaced"/>
</dbReference>
<proteinExistence type="inferred from homology"/>
<feature type="region of interest" description="Disordered" evidence="2">
    <location>
        <begin position="43"/>
        <end position="72"/>
    </location>
</feature>
<comment type="similarity">
    <text evidence="1">Belongs to the PPDPF family.</text>
</comment>
<dbReference type="AlphaFoldDB" id="A0A8D0L1M0"/>
<name>A0A8D0L1M0_SPHPU</name>
<accession>A0A8D0L1M0</accession>
<evidence type="ECO:0000256" key="2">
    <source>
        <dbReference type="SAM" id="MobiDB-lite"/>
    </source>
</evidence>
<dbReference type="PANTHER" id="PTHR14572">
    <property type="entry name" value="PANCREATIC PROGENITOR CELL DIFFERENTIATION AND PROLIFERATION FACTOR"/>
    <property type="match status" value="1"/>
</dbReference>